<dbReference type="EMBL" id="CP002271">
    <property type="protein sequence ID" value="ADO68371.1"/>
    <property type="molecule type" value="Genomic_DNA"/>
</dbReference>
<dbReference type="Pfam" id="PF04402">
    <property type="entry name" value="SIMPL"/>
    <property type="match status" value="1"/>
</dbReference>
<evidence type="ECO:0000313" key="4">
    <source>
        <dbReference type="Proteomes" id="UP000001351"/>
    </source>
</evidence>
<organism evidence="3 5">
    <name type="scientific">Stigmatella aurantiaca (strain DW4/3-1)</name>
    <dbReference type="NCBI Taxonomy" id="378806"/>
    <lineage>
        <taxon>Bacteria</taxon>
        <taxon>Pseudomonadati</taxon>
        <taxon>Myxococcota</taxon>
        <taxon>Myxococcia</taxon>
        <taxon>Myxococcales</taxon>
        <taxon>Cystobacterineae</taxon>
        <taxon>Archangiaceae</taxon>
        <taxon>Stigmatella</taxon>
    </lineage>
</organism>
<evidence type="ECO:0000313" key="2">
    <source>
        <dbReference type="EMBL" id="ADO68371.1"/>
    </source>
</evidence>
<feature type="chain" id="PRO_5010840058" evidence="1">
    <location>
        <begin position="21"/>
        <end position="247"/>
    </location>
</feature>
<accession>Q08RY9</accession>
<dbReference type="InterPro" id="IPR007497">
    <property type="entry name" value="SIMPL/DUF541"/>
</dbReference>
<feature type="signal peptide" evidence="1">
    <location>
        <begin position="1"/>
        <end position="20"/>
    </location>
</feature>
<dbReference type="Gene3D" id="3.30.70.2970">
    <property type="entry name" value="Protein of unknown function (DUF541), domain 2"/>
    <property type="match status" value="1"/>
</dbReference>
<sequence length="247" mass="26544">MKPSRIVPMLALLTSLTAGAQSQPVSSSRPALDPSARILRVEGTGEIKAQPDEAWIDLAVETQGATAKVAGEENAKKIERLIAALTAAGVVRKDMETRHYSVYPEYAQPDPRAEAKLRGYRANNTLSVHVRELGRLGELVDRGLASGANRVDGVRFGLSKSDAVRAEALRQAVERARKSAEVLASALNVRLGPVLEASTVAEPPRLYPARAMMAMADKSAEASTQILPEEQTLQAQVTLVYAIEPAR</sequence>
<dbReference type="PANTHER" id="PTHR34387:SF1">
    <property type="entry name" value="PERIPLASMIC IMMUNOGENIC PROTEIN"/>
    <property type="match status" value="1"/>
</dbReference>
<dbReference type="Proteomes" id="UP000032702">
    <property type="component" value="Unassembled WGS sequence"/>
</dbReference>
<dbReference type="KEGG" id="sur:STAUR_0567"/>
<dbReference type="InterPro" id="IPR052022">
    <property type="entry name" value="26kDa_periplasmic_antigen"/>
</dbReference>
<dbReference type="HOGENOM" id="CLU_080344_3_1_7"/>
<dbReference type="Proteomes" id="UP000001351">
    <property type="component" value="Chromosome"/>
</dbReference>
<dbReference type="AlphaFoldDB" id="Q08RY9"/>
<reference evidence="3 5" key="1">
    <citation type="submission" date="2006-04" db="EMBL/GenBank/DDBJ databases">
        <authorList>
            <person name="Nierman W.C."/>
        </authorList>
    </citation>
    <scope>NUCLEOTIDE SEQUENCE [LARGE SCALE GENOMIC DNA]</scope>
    <source>
        <strain evidence="3 5">DW4/3-1</strain>
    </source>
</reference>
<gene>
    <name evidence="2" type="ordered locus">STAUR_0567</name>
    <name evidence="3" type="ORF">STIAU_1637</name>
</gene>
<dbReference type="OrthoDB" id="9813144at2"/>
<keyword evidence="4" id="KW-1185">Reference proteome</keyword>
<name>Q08RY9_STIAD</name>
<reference evidence="2 4" key="2">
    <citation type="journal article" date="2011" name="Mol. Biol. Evol.">
        <title>Comparative genomic analysis of fruiting body formation in Myxococcales.</title>
        <authorList>
            <person name="Huntley S."/>
            <person name="Hamann N."/>
            <person name="Wegener-Feldbrugge S."/>
            <person name="Treuner-Lange A."/>
            <person name="Kube M."/>
            <person name="Reinhardt R."/>
            <person name="Klages S."/>
            <person name="Muller R."/>
            <person name="Ronning C.M."/>
            <person name="Nierman W.C."/>
            <person name="Sogaard-Andersen L."/>
        </authorList>
    </citation>
    <scope>NUCLEOTIDE SEQUENCE [LARGE SCALE GENOMIC DNA]</scope>
    <source>
        <strain evidence="2 4">DW4/3-1</strain>
    </source>
</reference>
<evidence type="ECO:0000256" key="1">
    <source>
        <dbReference type="SAM" id="SignalP"/>
    </source>
</evidence>
<evidence type="ECO:0000313" key="5">
    <source>
        <dbReference type="Proteomes" id="UP000032702"/>
    </source>
</evidence>
<dbReference type="PANTHER" id="PTHR34387">
    <property type="entry name" value="SLR1258 PROTEIN"/>
    <property type="match status" value="1"/>
</dbReference>
<keyword evidence="1" id="KW-0732">Signal</keyword>
<dbReference type="EMBL" id="AAMD01000174">
    <property type="protein sequence ID" value="EAU63248.1"/>
    <property type="molecule type" value="Genomic_DNA"/>
</dbReference>
<dbReference type="Gene3D" id="3.30.110.170">
    <property type="entry name" value="Protein of unknown function (DUF541), domain 1"/>
    <property type="match status" value="1"/>
</dbReference>
<dbReference type="STRING" id="378806.STAUR_0567"/>
<proteinExistence type="predicted"/>
<dbReference type="RefSeq" id="WP_002617972.1">
    <property type="nucleotide sequence ID" value="NC_014623.1"/>
</dbReference>
<evidence type="ECO:0000313" key="3">
    <source>
        <dbReference type="EMBL" id="EAU63248.1"/>
    </source>
</evidence>
<dbReference type="GO" id="GO:0006974">
    <property type="term" value="P:DNA damage response"/>
    <property type="evidence" value="ECO:0007669"/>
    <property type="project" value="TreeGrafter"/>
</dbReference>
<protein>
    <submittedName>
        <fullName evidence="2">Conserved uncharacterized protein</fullName>
    </submittedName>
</protein>
<dbReference type="eggNOG" id="COG2968">
    <property type="taxonomic scope" value="Bacteria"/>
</dbReference>